<keyword evidence="2" id="KW-1185">Reference proteome</keyword>
<dbReference type="AlphaFoldDB" id="A0AAD3H0X5"/>
<evidence type="ECO:0000313" key="1">
    <source>
        <dbReference type="EMBL" id="GFH46023.1"/>
    </source>
</evidence>
<proteinExistence type="predicted"/>
<name>A0AAD3H0X5_9STRA</name>
<accession>A0AAD3H0X5</accession>
<protein>
    <submittedName>
        <fullName evidence="1">Uncharacterized protein</fullName>
    </submittedName>
</protein>
<evidence type="ECO:0000313" key="2">
    <source>
        <dbReference type="Proteomes" id="UP001054902"/>
    </source>
</evidence>
<dbReference type="EMBL" id="BLLK01000022">
    <property type="protein sequence ID" value="GFH46023.1"/>
    <property type="molecule type" value="Genomic_DNA"/>
</dbReference>
<sequence length="144" mass="15773">MTLDIENKTEIIISRVKGGLEEHLSGKADPSTEQIEINDLSSLGGSSLIHKHHDVQQLNDPCGKQSKKMDRANMESIKTDGDGDVWVQKLLQSTRTGKLKLIFQSANTGKRVKDEPPSGASKVIYLNQAFITEAFNLVALAISN</sequence>
<dbReference type="Proteomes" id="UP001054902">
    <property type="component" value="Unassembled WGS sequence"/>
</dbReference>
<comment type="caution">
    <text evidence="1">The sequence shown here is derived from an EMBL/GenBank/DDBJ whole genome shotgun (WGS) entry which is preliminary data.</text>
</comment>
<organism evidence="1 2">
    <name type="scientific">Chaetoceros tenuissimus</name>
    <dbReference type="NCBI Taxonomy" id="426638"/>
    <lineage>
        <taxon>Eukaryota</taxon>
        <taxon>Sar</taxon>
        <taxon>Stramenopiles</taxon>
        <taxon>Ochrophyta</taxon>
        <taxon>Bacillariophyta</taxon>
        <taxon>Coscinodiscophyceae</taxon>
        <taxon>Chaetocerotophycidae</taxon>
        <taxon>Chaetocerotales</taxon>
        <taxon>Chaetocerotaceae</taxon>
        <taxon>Chaetoceros</taxon>
    </lineage>
</organism>
<reference evidence="1 2" key="1">
    <citation type="journal article" date="2021" name="Sci. Rep.">
        <title>The genome of the diatom Chaetoceros tenuissimus carries an ancient integrated fragment of an extant virus.</title>
        <authorList>
            <person name="Hongo Y."/>
            <person name="Kimura K."/>
            <person name="Takaki Y."/>
            <person name="Yoshida Y."/>
            <person name="Baba S."/>
            <person name="Kobayashi G."/>
            <person name="Nagasaki K."/>
            <person name="Hano T."/>
            <person name="Tomaru Y."/>
        </authorList>
    </citation>
    <scope>NUCLEOTIDE SEQUENCE [LARGE SCALE GENOMIC DNA]</scope>
    <source>
        <strain evidence="1 2">NIES-3715</strain>
    </source>
</reference>
<gene>
    <name evidence="1" type="ORF">CTEN210_02497</name>
</gene>